<dbReference type="SUPFAM" id="SSF54106">
    <property type="entry name" value="LysM domain"/>
    <property type="match status" value="1"/>
</dbReference>
<dbReference type="STRING" id="90262.A0A1X2J1B7"/>
<dbReference type="Gene3D" id="3.10.350.10">
    <property type="entry name" value="LysM domain"/>
    <property type="match status" value="1"/>
</dbReference>
<dbReference type="EMBL" id="MCGE01000001">
    <property type="protein sequence ID" value="ORZ25598.1"/>
    <property type="molecule type" value="Genomic_DNA"/>
</dbReference>
<evidence type="ECO:0000259" key="5">
    <source>
        <dbReference type="PROSITE" id="PS51782"/>
    </source>
</evidence>
<keyword evidence="2" id="KW-0843">Virulence</keyword>
<feature type="compositionally biased region" description="Low complexity" evidence="3">
    <location>
        <begin position="92"/>
        <end position="110"/>
    </location>
</feature>
<dbReference type="InterPro" id="IPR036779">
    <property type="entry name" value="LysM_dom_sf"/>
</dbReference>
<sequence>MKNSILYILLLNSFFLFSVTWAIPCNNQHTVGVGESCKSIIKDAQISAEEFFQWNPSLENGNCVNLHAGQIVCLGQSSPTKTANMTNTVISNTTTTNTSLPTSSASSQPSKTKKKHKSTPSPSPTYLPGLTVALNDEAQFCLLLPPSPGNNTDGGIDTDAIANSEKNAIVFCTEEDLAPGAKLMPDGFITSAHYQFNTTSEFVQVTGSIDREKYSLSENDGGGQYDNHGAGSPPLSMCLGYRYYVSLIEPDIQGFCIRCCQTYEDCNASRSAYGCKRVVPTLDFSV</sequence>
<dbReference type="InterPro" id="IPR018392">
    <property type="entry name" value="LysM"/>
</dbReference>
<dbReference type="PROSITE" id="PS51782">
    <property type="entry name" value="LYSM"/>
    <property type="match status" value="1"/>
</dbReference>
<evidence type="ECO:0000256" key="3">
    <source>
        <dbReference type="SAM" id="MobiDB-lite"/>
    </source>
</evidence>
<feature type="region of interest" description="Disordered" evidence="3">
    <location>
        <begin position="92"/>
        <end position="126"/>
    </location>
</feature>
<feature type="domain" description="LysM" evidence="5">
    <location>
        <begin position="27"/>
        <end position="74"/>
    </location>
</feature>
<dbReference type="InterPro" id="IPR052210">
    <property type="entry name" value="LysM1-like"/>
</dbReference>
<feature type="chain" id="PRO_5010862680" description="LysM domain-containing protein" evidence="4">
    <location>
        <begin position="23"/>
        <end position="286"/>
    </location>
</feature>
<keyword evidence="4" id="KW-0732">Signal</keyword>
<accession>A0A1X2J1B7</accession>
<dbReference type="CDD" id="cd00118">
    <property type="entry name" value="LysM"/>
    <property type="match status" value="1"/>
</dbReference>
<dbReference type="SMART" id="SM00257">
    <property type="entry name" value="LysM"/>
    <property type="match status" value="1"/>
</dbReference>
<dbReference type="GO" id="GO:0008061">
    <property type="term" value="F:chitin binding"/>
    <property type="evidence" value="ECO:0007669"/>
    <property type="project" value="UniProtKB-KW"/>
</dbReference>
<dbReference type="PANTHER" id="PTHR34997">
    <property type="entry name" value="AM15"/>
    <property type="match status" value="1"/>
</dbReference>
<gene>
    <name evidence="6" type="ORF">BCR42DRAFT_363918</name>
</gene>
<evidence type="ECO:0000313" key="7">
    <source>
        <dbReference type="Proteomes" id="UP000193560"/>
    </source>
</evidence>
<dbReference type="Proteomes" id="UP000193560">
    <property type="component" value="Unassembled WGS sequence"/>
</dbReference>
<evidence type="ECO:0000256" key="2">
    <source>
        <dbReference type="ARBA" id="ARBA00023026"/>
    </source>
</evidence>
<dbReference type="AlphaFoldDB" id="A0A1X2J1B7"/>
<name>A0A1X2J1B7_9FUNG</name>
<keyword evidence="1" id="KW-0147">Chitin-binding</keyword>
<comment type="caution">
    <text evidence="6">The sequence shown here is derived from an EMBL/GenBank/DDBJ whole genome shotgun (WGS) entry which is preliminary data.</text>
</comment>
<feature type="signal peptide" evidence="4">
    <location>
        <begin position="1"/>
        <end position="22"/>
    </location>
</feature>
<dbReference type="Pfam" id="PF01476">
    <property type="entry name" value="LysM"/>
    <property type="match status" value="1"/>
</dbReference>
<proteinExistence type="predicted"/>
<protein>
    <recommendedName>
        <fullName evidence="5">LysM domain-containing protein</fullName>
    </recommendedName>
</protein>
<organism evidence="6 7">
    <name type="scientific">Absidia repens</name>
    <dbReference type="NCBI Taxonomy" id="90262"/>
    <lineage>
        <taxon>Eukaryota</taxon>
        <taxon>Fungi</taxon>
        <taxon>Fungi incertae sedis</taxon>
        <taxon>Mucoromycota</taxon>
        <taxon>Mucoromycotina</taxon>
        <taxon>Mucoromycetes</taxon>
        <taxon>Mucorales</taxon>
        <taxon>Cunninghamellaceae</taxon>
        <taxon>Absidia</taxon>
    </lineage>
</organism>
<dbReference type="PANTHER" id="PTHR34997:SF1">
    <property type="entry name" value="PEPTIDOGLYCAN-BINDING LYSIN DOMAIN"/>
    <property type="match status" value="1"/>
</dbReference>
<evidence type="ECO:0000313" key="6">
    <source>
        <dbReference type="EMBL" id="ORZ25598.1"/>
    </source>
</evidence>
<evidence type="ECO:0000256" key="1">
    <source>
        <dbReference type="ARBA" id="ARBA00022669"/>
    </source>
</evidence>
<evidence type="ECO:0000256" key="4">
    <source>
        <dbReference type="SAM" id="SignalP"/>
    </source>
</evidence>
<keyword evidence="7" id="KW-1185">Reference proteome</keyword>
<reference evidence="6 7" key="1">
    <citation type="submission" date="2016-07" db="EMBL/GenBank/DDBJ databases">
        <title>Pervasive Adenine N6-methylation of Active Genes in Fungi.</title>
        <authorList>
            <consortium name="DOE Joint Genome Institute"/>
            <person name="Mondo S.J."/>
            <person name="Dannebaum R.O."/>
            <person name="Kuo R.C."/>
            <person name="Labutti K."/>
            <person name="Haridas S."/>
            <person name="Kuo A."/>
            <person name="Salamov A."/>
            <person name="Ahrendt S.R."/>
            <person name="Lipzen A."/>
            <person name="Sullivan W."/>
            <person name="Andreopoulos W.B."/>
            <person name="Clum A."/>
            <person name="Lindquist E."/>
            <person name="Daum C."/>
            <person name="Ramamoorthy G.K."/>
            <person name="Gryganskyi A."/>
            <person name="Culley D."/>
            <person name="Magnuson J.K."/>
            <person name="James T.Y."/>
            <person name="O'Malley M.A."/>
            <person name="Stajich J.E."/>
            <person name="Spatafora J.W."/>
            <person name="Visel A."/>
            <person name="Grigoriev I.V."/>
        </authorList>
    </citation>
    <scope>NUCLEOTIDE SEQUENCE [LARGE SCALE GENOMIC DNA]</scope>
    <source>
        <strain evidence="6 7">NRRL 1336</strain>
    </source>
</reference>
<dbReference type="OrthoDB" id="3044029at2759"/>